<comment type="caution">
    <text evidence="3">The sequence shown here is derived from an EMBL/GenBank/DDBJ whole genome shotgun (WGS) entry which is preliminary data.</text>
</comment>
<organism evidence="3 4">
    <name type="scientific">Lachnellula hyalina</name>
    <dbReference type="NCBI Taxonomy" id="1316788"/>
    <lineage>
        <taxon>Eukaryota</taxon>
        <taxon>Fungi</taxon>
        <taxon>Dikarya</taxon>
        <taxon>Ascomycota</taxon>
        <taxon>Pezizomycotina</taxon>
        <taxon>Leotiomycetes</taxon>
        <taxon>Helotiales</taxon>
        <taxon>Lachnaceae</taxon>
        <taxon>Lachnellula</taxon>
    </lineage>
</organism>
<feature type="compositionally biased region" description="Basic and acidic residues" evidence="1">
    <location>
        <begin position="1046"/>
        <end position="1056"/>
    </location>
</feature>
<dbReference type="InterPro" id="IPR013665">
    <property type="entry name" value="Sfi1_dom"/>
</dbReference>
<name>A0A8H8U468_9HELO</name>
<dbReference type="GeneID" id="41980444"/>
<dbReference type="EMBL" id="QGMH01000002">
    <property type="protein sequence ID" value="TVY31018.1"/>
    <property type="molecule type" value="Genomic_DNA"/>
</dbReference>
<dbReference type="OrthoDB" id="5215300at2759"/>
<dbReference type="AlphaFoldDB" id="A0A8H8U468"/>
<keyword evidence="4" id="KW-1185">Reference proteome</keyword>
<feature type="region of interest" description="Disordered" evidence="1">
    <location>
        <begin position="937"/>
        <end position="991"/>
    </location>
</feature>
<sequence length="1056" mass="123772">MPPSGTPPQSNEGQISTRNQEPYYSNEDCGTDVAILHDIVALAQELLPRLPERERLPTNALFNAYYDILPRLGLNADHDSRYARVLFKIGGLRAEGTLYERFEQVLARMGIEIEFANEDEEEYNQIEDSQADIENATVETTPPEDENAGSKPTPRRNSESSFWDQGTEATPAAPQRRNSFSSAAQVAHQPGRPQFLQEIQPIQSPAPNPPPNHEFKENPQDSVGAWLNSHQERPRRRRGASVSTHSSLRIHRQPPSLVSRRYGHGFNPSNPPSDHYEASEDTAVTSALDYDTASSESLQGHPNQSQEPYDLMLINAALFSRDHLNSVARRLLPVWREKAFQLREHHRELEKRAVKHDTNVLLSISLASWQKLWLEHRQARDKKKFYLYLEWRATKDRDNHLMANCLQRWSDATHHQVNRTAWARQHILRTRVFNAWAEITVTNDFKVRRRVLGKFFAVWRQRYASVSSSNNYALQRYEDNLVEKTYWRWIDRRLDAKATAWWAEGVKRRSLFNVVAAYHNSWEKHRTADEARQYRLAWNAGRMWKERMKERARQKEQATELYQTNICRKAFQKLHWEARVIPARNVVQSDVKHRILRKTFDLWSHRTQQEKHAAEVDRVKILREAVNTWRYKLRSQRLHAMVNSRIKAQALRSMQEAYSLVLAERIDREAWLRDIMRTWSEKTRALKEDRLHMENIAQSFLTRKSQRSLMGHWVEKTRIQREKESTALTIYQPRLLQKLVSQWSQRRHQLQKLEERSSDAQFYFLTTKSLKRWKTFTDASKREKRKVAYTQVRRTLKINLATGVLENWRRRAHDILDLQGQAETVRQNKVVVLGMDIFDRWRAQAAELAELESLWREKRTRKHFSVWRERSRAYQALETEAVLTYQDNEKSRKFKKWNLVVLRINAQTNYSYDIREKNSKRTFRKMLTYWRQKAALRRPPKIPEPEEPPDGHGATARAEAWSEYGDGAENEGFGSEAVPSTPIPGYLSTPSKRSERVIAVAARFSTTPKAPLSTPFERQLRAQYSGGQLHSFRKGTAKSTLGMGRGFDDIEEKRHE</sequence>
<evidence type="ECO:0000313" key="3">
    <source>
        <dbReference type="EMBL" id="TVY31018.1"/>
    </source>
</evidence>
<evidence type="ECO:0000256" key="1">
    <source>
        <dbReference type="SAM" id="MobiDB-lite"/>
    </source>
</evidence>
<evidence type="ECO:0000259" key="2">
    <source>
        <dbReference type="Pfam" id="PF08457"/>
    </source>
</evidence>
<proteinExistence type="predicted"/>
<dbReference type="Proteomes" id="UP000431533">
    <property type="component" value="Unassembled WGS sequence"/>
</dbReference>
<dbReference type="RefSeq" id="XP_031009802.1">
    <property type="nucleotide sequence ID" value="XM_031145239.1"/>
</dbReference>
<feature type="compositionally biased region" description="Polar residues" evidence="1">
    <location>
        <begin position="7"/>
        <end position="23"/>
    </location>
</feature>
<protein>
    <recommendedName>
        <fullName evidence="2">Sfi1 spindle body domain-containing protein</fullName>
    </recommendedName>
</protein>
<feature type="region of interest" description="Disordered" evidence="1">
    <location>
        <begin position="1027"/>
        <end position="1056"/>
    </location>
</feature>
<evidence type="ECO:0000313" key="4">
    <source>
        <dbReference type="Proteomes" id="UP000431533"/>
    </source>
</evidence>
<feature type="domain" description="Sfi1 spindle body" evidence="2">
    <location>
        <begin position="375"/>
        <end position="934"/>
    </location>
</feature>
<gene>
    <name evidence="3" type="ORF">LHYA1_G000246</name>
</gene>
<accession>A0A8H8U468</accession>
<feature type="region of interest" description="Disordered" evidence="1">
    <location>
        <begin position="135"/>
        <end position="280"/>
    </location>
</feature>
<reference evidence="3 4" key="1">
    <citation type="submission" date="2018-05" db="EMBL/GenBank/DDBJ databases">
        <title>Genome sequencing and assembly of the regulated plant pathogen Lachnellula willkommii and related sister species for the development of diagnostic species identification markers.</title>
        <authorList>
            <person name="Giroux E."/>
            <person name="Bilodeau G."/>
        </authorList>
    </citation>
    <scope>NUCLEOTIDE SEQUENCE [LARGE SCALE GENOMIC DNA]</scope>
    <source>
        <strain evidence="3 4">CBS 185.66</strain>
    </source>
</reference>
<feature type="region of interest" description="Disordered" evidence="1">
    <location>
        <begin position="1"/>
        <end position="23"/>
    </location>
</feature>
<dbReference type="Pfam" id="PF08457">
    <property type="entry name" value="Sfi1"/>
    <property type="match status" value="1"/>
</dbReference>
<feature type="compositionally biased region" description="Polar residues" evidence="1">
    <location>
        <begin position="159"/>
        <end position="168"/>
    </location>
</feature>